<evidence type="ECO:0000256" key="3">
    <source>
        <dbReference type="ARBA" id="ARBA00022898"/>
    </source>
</evidence>
<keyword evidence="8" id="KW-1185">Reference proteome</keyword>
<organism evidence="7 8">
    <name type="scientific">Liquorilactobacillus hordei DSM 19519</name>
    <dbReference type="NCBI Taxonomy" id="1423759"/>
    <lineage>
        <taxon>Bacteria</taxon>
        <taxon>Bacillati</taxon>
        <taxon>Bacillota</taxon>
        <taxon>Bacilli</taxon>
        <taxon>Lactobacillales</taxon>
        <taxon>Lactobacillaceae</taxon>
        <taxon>Liquorilactobacillus</taxon>
    </lineage>
</organism>
<sequence length="395" mass="45377">MVMKVADFVEKYAVERKNTDSVKWDGMKSGFGSNDLLPMWVADTEFKAPEAVMYALKKRIEHGAYGYSLTPDSYYEAYFEWQQERYGTELHKEWIRFGAGVVQSISALVNILTLQDDAVMVLQPVYHPFMHVIENNSRRLVVSNLKNNQGHYEMDFEDIRTKIKKEHVKLLINCSPHNPVGRVWKKEELEQLLEICREEQVLVISDEIHHDLIVGNNKFISALSIKDGFYRDNIIMLDAASKTFNLAALQNSHVVIPNPQIRERYDEYIEKLCLPSGNLIGKVAAEAAYREGADWLNGMIELIEYNFNYLKRQFAKEVPEIKITELEGTYLAWVDMRKVVDSKKLHQLIQHKAKIAVDYGEIFGTAGNGFIRLNLATTPENVEKAVNAILMALKN</sequence>
<gene>
    <name evidence="7" type="ORF">FC92_GL001132</name>
</gene>
<feature type="domain" description="Aminotransferase class I/classII large" evidence="6">
    <location>
        <begin position="48"/>
        <end position="389"/>
    </location>
</feature>
<dbReference type="InterPro" id="IPR015424">
    <property type="entry name" value="PyrdxlP-dep_Trfase"/>
</dbReference>
<dbReference type="Gene3D" id="3.90.1150.10">
    <property type="entry name" value="Aspartate Aminotransferase, domain 1"/>
    <property type="match status" value="1"/>
</dbReference>
<proteinExistence type="inferred from homology"/>
<accession>A0A0R1MDL3</accession>
<evidence type="ECO:0000259" key="6">
    <source>
        <dbReference type="Pfam" id="PF00155"/>
    </source>
</evidence>
<evidence type="ECO:0000313" key="8">
    <source>
        <dbReference type="Proteomes" id="UP000051448"/>
    </source>
</evidence>
<dbReference type="AlphaFoldDB" id="A0A0R1MDL3"/>
<dbReference type="InterPro" id="IPR004839">
    <property type="entry name" value="Aminotransferase_I/II_large"/>
</dbReference>
<dbReference type="GO" id="GO:0008483">
    <property type="term" value="F:transaminase activity"/>
    <property type="evidence" value="ECO:0007669"/>
    <property type="project" value="UniProtKB-KW"/>
</dbReference>
<dbReference type="PANTHER" id="PTHR43525:SF1">
    <property type="entry name" value="PROTEIN MALY"/>
    <property type="match status" value="1"/>
</dbReference>
<dbReference type="CDD" id="cd00609">
    <property type="entry name" value="AAT_like"/>
    <property type="match status" value="1"/>
</dbReference>
<evidence type="ECO:0000256" key="4">
    <source>
        <dbReference type="ARBA" id="ARBA00023239"/>
    </source>
</evidence>
<dbReference type="PANTHER" id="PTHR43525">
    <property type="entry name" value="PROTEIN MALY"/>
    <property type="match status" value="1"/>
</dbReference>
<dbReference type="Pfam" id="PF00155">
    <property type="entry name" value="Aminotran_1_2"/>
    <property type="match status" value="1"/>
</dbReference>
<comment type="similarity">
    <text evidence="5">Belongs to the class-II pyridoxal-phosphate-dependent aminotransferase family. MalY/PatB cystathionine beta-lyase subfamily.</text>
</comment>
<dbReference type="PATRIC" id="fig|1423759.3.peg.1198"/>
<dbReference type="InterPro" id="IPR015422">
    <property type="entry name" value="PyrdxlP-dep_Trfase_small"/>
</dbReference>
<dbReference type="GO" id="GO:0047804">
    <property type="term" value="F:cysteine-S-conjugate beta-lyase activity"/>
    <property type="evidence" value="ECO:0007669"/>
    <property type="project" value="UniProtKB-EC"/>
</dbReference>
<evidence type="ECO:0000256" key="5">
    <source>
        <dbReference type="ARBA" id="ARBA00037974"/>
    </source>
</evidence>
<comment type="caution">
    <text evidence="7">The sequence shown here is derived from an EMBL/GenBank/DDBJ whole genome shotgun (WGS) entry which is preliminary data.</text>
</comment>
<keyword evidence="3" id="KW-0663">Pyridoxal phosphate</keyword>
<dbReference type="InterPro" id="IPR015421">
    <property type="entry name" value="PyrdxlP-dep_Trfase_major"/>
</dbReference>
<name>A0A0R1MDL3_9LACO</name>
<comment type="cofactor">
    <cofactor evidence="1">
        <name>pyridoxal 5'-phosphate</name>
        <dbReference type="ChEBI" id="CHEBI:597326"/>
    </cofactor>
</comment>
<evidence type="ECO:0000256" key="2">
    <source>
        <dbReference type="ARBA" id="ARBA00012224"/>
    </source>
</evidence>
<dbReference type="Proteomes" id="UP000051448">
    <property type="component" value="Unassembled WGS sequence"/>
</dbReference>
<evidence type="ECO:0000313" key="7">
    <source>
        <dbReference type="EMBL" id="KRL06124.1"/>
    </source>
</evidence>
<keyword evidence="4" id="KW-0456">Lyase</keyword>
<reference evidence="7 8" key="1">
    <citation type="journal article" date="2015" name="Genome Announc.">
        <title>Expanding the biotechnology potential of lactobacilli through comparative genomics of 213 strains and associated genera.</title>
        <authorList>
            <person name="Sun Z."/>
            <person name="Harris H.M."/>
            <person name="McCann A."/>
            <person name="Guo C."/>
            <person name="Argimon S."/>
            <person name="Zhang W."/>
            <person name="Yang X."/>
            <person name="Jeffery I.B."/>
            <person name="Cooney J.C."/>
            <person name="Kagawa T.F."/>
            <person name="Liu W."/>
            <person name="Song Y."/>
            <person name="Salvetti E."/>
            <person name="Wrobel A."/>
            <person name="Rasinkangas P."/>
            <person name="Parkhill J."/>
            <person name="Rea M.C."/>
            <person name="O'Sullivan O."/>
            <person name="Ritari J."/>
            <person name="Douillard F.P."/>
            <person name="Paul Ross R."/>
            <person name="Yang R."/>
            <person name="Briner A.E."/>
            <person name="Felis G.E."/>
            <person name="de Vos W.M."/>
            <person name="Barrangou R."/>
            <person name="Klaenhammer T.R."/>
            <person name="Caufield P.W."/>
            <person name="Cui Y."/>
            <person name="Zhang H."/>
            <person name="O'Toole P.W."/>
        </authorList>
    </citation>
    <scope>NUCLEOTIDE SEQUENCE [LARGE SCALE GENOMIC DNA]</scope>
    <source>
        <strain evidence="7 8">DSM 19519</strain>
    </source>
</reference>
<evidence type="ECO:0000256" key="1">
    <source>
        <dbReference type="ARBA" id="ARBA00001933"/>
    </source>
</evidence>
<dbReference type="GO" id="GO:0030170">
    <property type="term" value="F:pyridoxal phosphate binding"/>
    <property type="evidence" value="ECO:0007669"/>
    <property type="project" value="InterPro"/>
</dbReference>
<dbReference type="SUPFAM" id="SSF53383">
    <property type="entry name" value="PLP-dependent transferases"/>
    <property type="match status" value="1"/>
</dbReference>
<dbReference type="STRING" id="1423759.FC92_GL001132"/>
<dbReference type="NCBIfam" id="TIGR04350">
    <property type="entry name" value="C_S_lyase_PatB"/>
    <property type="match status" value="1"/>
</dbReference>
<dbReference type="Gene3D" id="3.40.640.10">
    <property type="entry name" value="Type I PLP-dependent aspartate aminotransferase-like (Major domain)"/>
    <property type="match status" value="1"/>
</dbReference>
<dbReference type="EC" id="4.4.1.13" evidence="2"/>
<protein>
    <recommendedName>
        <fullName evidence="2">cysteine-S-conjugate beta-lyase</fullName>
        <ecNumber evidence="2">4.4.1.13</ecNumber>
    </recommendedName>
</protein>
<keyword evidence="7" id="KW-0808">Transferase</keyword>
<keyword evidence="7" id="KW-0032">Aminotransferase</keyword>
<dbReference type="EMBL" id="AZDX01000030">
    <property type="protein sequence ID" value="KRL06124.1"/>
    <property type="molecule type" value="Genomic_DNA"/>
</dbReference>
<dbReference type="InterPro" id="IPR051798">
    <property type="entry name" value="Class-II_PLP-Dep_Aminotrans"/>
</dbReference>
<dbReference type="InterPro" id="IPR027619">
    <property type="entry name" value="C-S_lyase_PatB-like"/>
</dbReference>